<dbReference type="OMA" id="LMNEHEA"/>
<comment type="caution">
    <text evidence="11">The sequence shown here is derived from an EMBL/GenBank/DDBJ whole genome shotgun (WGS) entry which is preliminary data.</text>
</comment>
<evidence type="ECO:0000256" key="8">
    <source>
        <dbReference type="RuleBase" id="RU004478"/>
    </source>
</evidence>
<keyword evidence="9" id="KW-0175">Coiled coil</keyword>
<dbReference type="InterPro" id="IPR009012">
    <property type="entry name" value="GrpE_head"/>
</dbReference>
<dbReference type="PRINTS" id="PR00773">
    <property type="entry name" value="GRPEPROTEIN"/>
</dbReference>
<dbReference type="GO" id="GO:0051087">
    <property type="term" value="F:protein-folding chaperone binding"/>
    <property type="evidence" value="ECO:0007669"/>
    <property type="project" value="InterPro"/>
</dbReference>
<dbReference type="InterPro" id="IPR000740">
    <property type="entry name" value="GrpE"/>
</dbReference>
<dbReference type="InterPro" id="IPR013805">
    <property type="entry name" value="GrpE_CC"/>
</dbReference>
<dbReference type="GO" id="GO:0000774">
    <property type="term" value="F:adenyl-nucleotide exchange factor activity"/>
    <property type="evidence" value="ECO:0007669"/>
    <property type="project" value="InterPro"/>
</dbReference>
<dbReference type="OrthoDB" id="201635at2759"/>
<dbReference type="Pfam" id="PF01025">
    <property type="entry name" value="GrpE"/>
    <property type="match status" value="1"/>
</dbReference>
<dbReference type="EMBL" id="CM035440">
    <property type="protein sequence ID" value="KAH7283077.1"/>
    <property type="molecule type" value="Genomic_DNA"/>
</dbReference>
<name>A0A8T2QG07_CERRI</name>
<keyword evidence="4" id="KW-0963">Cytoplasm</keyword>
<dbReference type="AlphaFoldDB" id="A0A8T2QG07"/>
<dbReference type="CDD" id="cd00446">
    <property type="entry name" value="GrpE"/>
    <property type="match status" value="1"/>
</dbReference>
<dbReference type="GO" id="GO:0051082">
    <property type="term" value="F:unfolded protein binding"/>
    <property type="evidence" value="ECO:0007669"/>
    <property type="project" value="TreeGrafter"/>
</dbReference>
<evidence type="ECO:0000256" key="1">
    <source>
        <dbReference type="ARBA" id="ARBA00004496"/>
    </source>
</evidence>
<evidence type="ECO:0000256" key="2">
    <source>
        <dbReference type="ARBA" id="ARBA00009054"/>
    </source>
</evidence>
<dbReference type="Proteomes" id="UP000825935">
    <property type="component" value="Chromosome 35"/>
</dbReference>
<dbReference type="SUPFAM" id="SSF58014">
    <property type="entry name" value="Coiled-coil domain of nucleotide exchange factor GrpE"/>
    <property type="match status" value="1"/>
</dbReference>
<dbReference type="GO" id="GO:0006457">
    <property type="term" value="P:protein folding"/>
    <property type="evidence" value="ECO:0007669"/>
    <property type="project" value="InterPro"/>
</dbReference>
<protein>
    <recommendedName>
        <fullName evidence="7">GrpE protein homolog</fullName>
    </recommendedName>
</protein>
<comment type="similarity">
    <text evidence="2 8">Belongs to the GrpE family.</text>
</comment>
<evidence type="ECO:0000313" key="11">
    <source>
        <dbReference type="EMBL" id="KAH7283077.1"/>
    </source>
</evidence>
<feature type="coiled-coil region" evidence="9">
    <location>
        <begin position="123"/>
        <end position="171"/>
    </location>
</feature>
<dbReference type="GO" id="GO:0005759">
    <property type="term" value="C:mitochondrial matrix"/>
    <property type="evidence" value="ECO:0007669"/>
    <property type="project" value="UniProtKB-SubCell"/>
</dbReference>
<reference evidence="11" key="1">
    <citation type="submission" date="2021-08" db="EMBL/GenBank/DDBJ databases">
        <title>WGS assembly of Ceratopteris richardii.</title>
        <authorList>
            <person name="Marchant D.B."/>
            <person name="Chen G."/>
            <person name="Jenkins J."/>
            <person name="Shu S."/>
            <person name="Leebens-Mack J."/>
            <person name="Grimwood J."/>
            <person name="Schmutz J."/>
            <person name="Soltis P."/>
            <person name="Soltis D."/>
            <person name="Chen Z.-H."/>
        </authorList>
    </citation>
    <scope>NUCLEOTIDE SEQUENCE</scope>
    <source>
        <strain evidence="11">Whitten #5841</strain>
        <tissue evidence="11">Leaf</tissue>
    </source>
</reference>
<dbReference type="HAMAP" id="MF_01151">
    <property type="entry name" value="GrpE"/>
    <property type="match status" value="1"/>
</dbReference>
<evidence type="ECO:0000256" key="3">
    <source>
        <dbReference type="ARBA" id="ARBA00011738"/>
    </source>
</evidence>
<evidence type="ECO:0000256" key="5">
    <source>
        <dbReference type="ARBA" id="ARBA00023016"/>
    </source>
</evidence>
<dbReference type="GO" id="GO:0009507">
    <property type="term" value="C:chloroplast"/>
    <property type="evidence" value="ECO:0007669"/>
    <property type="project" value="TreeGrafter"/>
</dbReference>
<keyword evidence="6 7" id="KW-0143">Chaperone</keyword>
<evidence type="ECO:0000256" key="7">
    <source>
        <dbReference type="RuleBase" id="RU000640"/>
    </source>
</evidence>
<dbReference type="PROSITE" id="PS01071">
    <property type="entry name" value="GRPE"/>
    <property type="match status" value="1"/>
</dbReference>
<dbReference type="Gene3D" id="3.90.20.20">
    <property type="match status" value="1"/>
</dbReference>
<keyword evidence="7" id="KW-0496">Mitochondrion</keyword>
<dbReference type="NCBIfam" id="NF010741">
    <property type="entry name" value="PRK14143.1"/>
    <property type="match status" value="1"/>
</dbReference>
<proteinExistence type="inferred from homology"/>
<evidence type="ECO:0000256" key="10">
    <source>
        <dbReference type="SAM" id="MobiDB-lite"/>
    </source>
</evidence>
<comment type="subcellular location">
    <subcellularLocation>
        <location evidence="1">Cytoplasm</location>
    </subcellularLocation>
    <subcellularLocation>
        <location evidence="7">Mitochondrion matrix</location>
    </subcellularLocation>
</comment>
<dbReference type="FunFam" id="2.30.22.10:FF:000001">
    <property type="entry name" value="Protein GrpE"/>
    <property type="match status" value="1"/>
</dbReference>
<evidence type="ECO:0000256" key="9">
    <source>
        <dbReference type="SAM" id="Coils"/>
    </source>
</evidence>
<organism evidence="11 12">
    <name type="scientific">Ceratopteris richardii</name>
    <name type="common">Triangle waterfern</name>
    <dbReference type="NCBI Taxonomy" id="49495"/>
    <lineage>
        <taxon>Eukaryota</taxon>
        <taxon>Viridiplantae</taxon>
        <taxon>Streptophyta</taxon>
        <taxon>Embryophyta</taxon>
        <taxon>Tracheophyta</taxon>
        <taxon>Polypodiopsida</taxon>
        <taxon>Polypodiidae</taxon>
        <taxon>Polypodiales</taxon>
        <taxon>Pteridineae</taxon>
        <taxon>Pteridaceae</taxon>
        <taxon>Parkerioideae</taxon>
        <taxon>Ceratopteris</taxon>
    </lineage>
</organism>
<dbReference type="Gene3D" id="2.30.22.10">
    <property type="entry name" value="Head domain of nucleotide exchange factor GrpE"/>
    <property type="match status" value="1"/>
</dbReference>
<comment type="function">
    <text evidence="7">Essential component of the PAM complex, a complex required for the translocation of transit peptide-containing proteins from the inner membrane into the mitochondrial matrix in an ATP-dependent manner.</text>
</comment>
<evidence type="ECO:0000313" key="12">
    <source>
        <dbReference type="Proteomes" id="UP000825935"/>
    </source>
</evidence>
<keyword evidence="12" id="KW-1185">Reference proteome</keyword>
<evidence type="ECO:0000256" key="4">
    <source>
        <dbReference type="ARBA" id="ARBA00022490"/>
    </source>
</evidence>
<feature type="region of interest" description="Disordered" evidence="10">
    <location>
        <begin position="78"/>
        <end position="98"/>
    </location>
</feature>
<dbReference type="PANTHER" id="PTHR21237">
    <property type="entry name" value="GRPE PROTEIN"/>
    <property type="match status" value="1"/>
</dbReference>
<dbReference type="SUPFAM" id="SSF51064">
    <property type="entry name" value="Head domain of nucleotide exchange factor GrpE"/>
    <property type="match status" value="1"/>
</dbReference>
<comment type="subunit">
    <text evidence="3">Homodimer.</text>
</comment>
<evidence type="ECO:0000256" key="6">
    <source>
        <dbReference type="ARBA" id="ARBA00023186"/>
    </source>
</evidence>
<gene>
    <name evidence="11" type="ORF">KP509_35G059900</name>
</gene>
<dbReference type="PANTHER" id="PTHR21237:SF40">
    <property type="entry name" value="CELL CYCLE AND APOPTOSIS REGULATOR PROTEIN 2"/>
    <property type="match status" value="1"/>
</dbReference>
<feature type="region of interest" description="Disordered" evidence="10">
    <location>
        <begin position="291"/>
        <end position="315"/>
    </location>
</feature>
<sequence length="315" mass="35018">MAANAVTASTSSSSPSAEVLLSRNLFKQSMQRSHVYLRCTSFRVGNISTSFLHRRFCSSIQRRAVQADVKVITKEEPEAGDSDHWISNEGTDGSVPSEASSSIVDVLLSKYRESALSNDETALEKLDAIFLNLEKEKNSYANQVSSLKQEISSLKDRLLRLNADFDNFRKRSERDRIAVSSNVKGDVVNSLLPMLDNFERAKTQIKIETEGEQRINYSYQGIYKQFVDIMKGLGVTVIESVGKEFDPNMQEAIMREESTVHSEGIIMEEFRRGFMLGDKLLRPAMVKVSAGPPASPVAVPDHDDGTKPALESGNE</sequence>
<accession>A0A8T2QG07</accession>
<dbReference type="GO" id="GO:0042803">
    <property type="term" value="F:protein homodimerization activity"/>
    <property type="evidence" value="ECO:0007669"/>
    <property type="project" value="InterPro"/>
</dbReference>
<keyword evidence="5" id="KW-0346">Stress response</keyword>